<dbReference type="InterPro" id="IPR014044">
    <property type="entry name" value="CAP_dom"/>
</dbReference>
<accession>A0ABT3G7K3</accession>
<keyword evidence="4" id="KW-1185">Reference proteome</keyword>
<dbReference type="CDD" id="cd05379">
    <property type="entry name" value="CAP_bacterial"/>
    <property type="match status" value="1"/>
</dbReference>
<evidence type="ECO:0000256" key="1">
    <source>
        <dbReference type="SAM" id="MobiDB-lite"/>
    </source>
</evidence>
<comment type="caution">
    <text evidence="3">The sequence shown here is derived from an EMBL/GenBank/DDBJ whole genome shotgun (WGS) entry which is preliminary data.</text>
</comment>
<reference evidence="3" key="1">
    <citation type="submission" date="2022-10" db="EMBL/GenBank/DDBJ databases">
        <title>Luteolibacter sp. GHJ8, whole genome shotgun sequencing project.</title>
        <authorList>
            <person name="Zhao G."/>
            <person name="Shen L."/>
        </authorList>
    </citation>
    <scope>NUCLEOTIDE SEQUENCE</scope>
    <source>
        <strain evidence="3">GHJ8</strain>
    </source>
</reference>
<dbReference type="PANTHER" id="PTHR31157:SF1">
    <property type="entry name" value="SCP DOMAIN-CONTAINING PROTEIN"/>
    <property type="match status" value="1"/>
</dbReference>
<proteinExistence type="predicted"/>
<sequence>MSSQPVSKGDGTLAGSIHAHVNSFRSSMGRKEVRRHAGLDKMAQQHSDYMRASRGKSSGGSLTHFGFEERAMMAQRMMSMGEVAENIATCSRQGNNAVPVLVNAWKNSTGHMKNMKGQWDVTGIGVSVDSDGTVFATQIFANEDNSHMTMSHRMRQF</sequence>
<evidence type="ECO:0000259" key="2">
    <source>
        <dbReference type="Pfam" id="PF00188"/>
    </source>
</evidence>
<dbReference type="RefSeq" id="WP_264515388.1">
    <property type="nucleotide sequence ID" value="NZ_JAPDDR010000010.1"/>
</dbReference>
<dbReference type="Gene3D" id="3.40.33.10">
    <property type="entry name" value="CAP"/>
    <property type="match status" value="1"/>
</dbReference>
<evidence type="ECO:0000313" key="3">
    <source>
        <dbReference type="EMBL" id="MCW1915829.1"/>
    </source>
</evidence>
<dbReference type="SUPFAM" id="SSF55797">
    <property type="entry name" value="PR-1-like"/>
    <property type="match status" value="1"/>
</dbReference>
<protein>
    <submittedName>
        <fullName evidence="3">CAP domain-containing protein</fullName>
    </submittedName>
</protein>
<gene>
    <name evidence="3" type="ORF">OJ996_19740</name>
</gene>
<dbReference type="PANTHER" id="PTHR31157">
    <property type="entry name" value="SCP DOMAIN-CONTAINING PROTEIN"/>
    <property type="match status" value="1"/>
</dbReference>
<evidence type="ECO:0000313" key="4">
    <source>
        <dbReference type="Proteomes" id="UP001165653"/>
    </source>
</evidence>
<dbReference type="Pfam" id="PF00188">
    <property type="entry name" value="CAP"/>
    <property type="match status" value="1"/>
</dbReference>
<dbReference type="EMBL" id="JAPDDR010000010">
    <property type="protein sequence ID" value="MCW1915829.1"/>
    <property type="molecule type" value="Genomic_DNA"/>
</dbReference>
<feature type="domain" description="SCP" evidence="2">
    <location>
        <begin position="20"/>
        <end position="140"/>
    </location>
</feature>
<feature type="region of interest" description="Disordered" evidence="1">
    <location>
        <begin position="42"/>
        <end position="62"/>
    </location>
</feature>
<dbReference type="InterPro" id="IPR035940">
    <property type="entry name" value="CAP_sf"/>
</dbReference>
<organism evidence="3 4">
    <name type="scientific">Luteolibacter rhizosphaerae</name>
    <dbReference type="NCBI Taxonomy" id="2989719"/>
    <lineage>
        <taxon>Bacteria</taxon>
        <taxon>Pseudomonadati</taxon>
        <taxon>Verrucomicrobiota</taxon>
        <taxon>Verrucomicrobiia</taxon>
        <taxon>Verrucomicrobiales</taxon>
        <taxon>Verrucomicrobiaceae</taxon>
        <taxon>Luteolibacter</taxon>
    </lineage>
</organism>
<name>A0ABT3G7K3_9BACT</name>
<dbReference type="Proteomes" id="UP001165653">
    <property type="component" value="Unassembled WGS sequence"/>
</dbReference>